<keyword evidence="1" id="KW-0812">Transmembrane</keyword>
<keyword evidence="8" id="KW-1185">Reference proteome</keyword>
<dbReference type="InterPro" id="IPR043128">
    <property type="entry name" value="Rev_trsase/Diguanyl_cyclase"/>
</dbReference>
<dbReference type="InterPro" id="IPR000014">
    <property type="entry name" value="PAS"/>
</dbReference>
<protein>
    <submittedName>
        <fullName evidence="7">EAL domain-containing protein</fullName>
    </submittedName>
</protein>
<feature type="chain" id="PRO_5046787428" evidence="2">
    <location>
        <begin position="22"/>
        <end position="861"/>
    </location>
</feature>
<accession>A0ABU7J1D3</accession>
<dbReference type="Pfam" id="PF00563">
    <property type="entry name" value="EAL"/>
    <property type="match status" value="1"/>
</dbReference>
<dbReference type="Pfam" id="PF00497">
    <property type="entry name" value="SBP_bac_3"/>
    <property type="match status" value="1"/>
</dbReference>
<dbReference type="NCBIfam" id="TIGR00229">
    <property type="entry name" value="sensory_box"/>
    <property type="match status" value="1"/>
</dbReference>
<dbReference type="InterPro" id="IPR052155">
    <property type="entry name" value="Biofilm_reg_signaling"/>
</dbReference>
<keyword evidence="2" id="KW-0732">Signal</keyword>
<dbReference type="Gene3D" id="3.30.450.20">
    <property type="entry name" value="PAS domain"/>
    <property type="match status" value="1"/>
</dbReference>
<dbReference type="Pfam" id="PF00990">
    <property type="entry name" value="GGDEF"/>
    <property type="match status" value="1"/>
</dbReference>
<dbReference type="InterPro" id="IPR000160">
    <property type="entry name" value="GGDEF_dom"/>
</dbReference>
<evidence type="ECO:0000259" key="4">
    <source>
        <dbReference type="PROSITE" id="PS50113"/>
    </source>
</evidence>
<dbReference type="Proteomes" id="UP001336314">
    <property type="component" value="Unassembled WGS sequence"/>
</dbReference>
<feature type="domain" description="GGDEF" evidence="6">
    <location>
        <begin position="457"/>
        <end position="594"/>
    </location>
</feature>
<sequence>MRLLAGFAFAGCLLFVFPAISSSQSAVEPVKTLVVGIYHNPPKLRAADDGSPSGILGELLVEIAQREGWQLQAVSCDWIYCLRFLLEGEIDLLPDMAYTEQRAESFSFHQVPALYSWSQLYGQGGVLVTDIEDLANQRIAVLSGSVQQSYLEQQLQQQGLVAELVPTESLAEGFALLQAGRVGLVAANHYFGQQWASRHQLQASPWLFQPSQLFYASRHGQQLDVLQQIDSYLERWQQQPGSPYYQILSRWGAAELESSRQQHSRNLLLLVISLLLLVLGGALVLRWQVKEKTRHLQASETRLNTILDTVDAYIFIKDTQLCYQYVNKKVAEFFRCSPEDVIGHNDFAFFDHTTAQQLQANDREILERGERKVREEENTTNDGRLTRHFLSVKIPLRKPDGQIYALCGISTDVTELRQQQKAIHQLAFYDALTGLPNRRLLLDRLQQAFALHQRQQQQGALMFIDLDHFKDLNDTLGHAVGDELLVDIANRLQQGIRSCDTLARLGGDEFVLLLQELPDDEQRAWQRVQVIAEKVLQLINQPVQLQLQPYQLSASIGVAMLSDGDSVDELVQRADMAMYDAKGRGRNRVRFFNQQMQVDITERTILTNRLRQAMEKGELYLAYQPQFDQQQGISGAEVLLRWQHPEHGPYAPADFIPIAEATGLILPIGQWVLQQSCRLLADWAKEPGCQHWQLAVNISPRQLHDTHFVEQLTAILQQTEAPAENLLLEITESQLLEDTELALRHIHQLAAMGIRFALDDFGTGYSSLQYLKTLPLKQLKIDASFVRDLLKDSSDEAIVRTILALGQSLELEVIAEGVETADQFKALYQMGCRQFQGYYLARPGSLEQLYQSCPPNHRPDR</sequence>
<dbReference type="PROSITE" id="PS50883">
    <property type="entry name" value="EAL"/>
    <property type="match status" value="1"/>
</dbReference>
<dbReference type="SUPFAM" id="SSF55785">
    <property type="entry name" value="PYP-like sensor domain (PAS domain)"/>
    <property type="match status" value="1"/>
</dbReference>
<dbReference type="NCBIfam" id="TIGR00254">
    <property type="entry name" value="GGDEF"/>
    <property type="match status" value="1"/>
</dbReference>
<dbReference type="EMBL" id="JAUHLI010000002">
    <property type="protein sequence ID" value="MEE2000314.1"/>
    <property type="molecule type" value="Genomic_DNA"/>
</dbReference>
<dbReference type="Pfam" id="PF08448">
    <property type="entry name" value="PAS_4"/>
    <property type="match status" value="1"/>
</dbReference>
<dbReference type="PANTHER" id="PTHR44757">
    <property type="entry name" value="DIGUANYLATE CYCLASE DGCP"/>
    <property type="match status" value="1"/>
</dbReference>
<proteinExistence type="predicted"/>
<dbReference type="InterPro" id="IPR035965">
    <property type="entry name" value="PAS-like_dom_sf"/>
</dbReference>
<dbReference type="InterPro" id="IPR035919">
    <property type="entry name" value="EAL_sf"/>
</dbReference>
<evidence type="ECO:0000256" key="1">
    <source>
        <dbReference type="SAM" id="Phobius"/>
    </source>
</evidence>
<evidence type="ECO:0000256" key="2">
    <source>
        <dbReference type="SAM" id="SignalP"/>
    </source>
</evidence>
<dbReference type="SUPFAM" id="SSF55073">
    <property type="entry name" value="Nucleotide cyclase"/>
    <property type="match status" value="1"/>
</dbReference>
<evidence type="ECO:0000259" key="6">
    <source>
        <dbReference type="PROSITE" id="PS50887"/>
    </source>
</evidence>
<dbReference type="InterPro" id="IPR000700">
    <property type="entry name" value="PAS-assoc_C"/>
</dbReference>
<dbReference type="InterPro" id="IPR001633">
    <property type="entry name" value="EAL_dom"/>
</dbReference>
<dbReference type="Gene3D" id="3.20.20.450">
    <property type="entry name" value="EAL domain"/>
    <property type="match status" value="1"/>
</dbReference>
<dbReference type="Gene3D" id="3.30.70.270">
    <property type="match status" value="1"/>
</dbReference>
<dbReference type="CDD" id="cd01948">
    <property type="entry name" value="EAL"/>
    <property type="match status" value="1"/>
</dbReference>
<evidence type="ECO:0000313" key="7">
    <source>
        <dbReference type="EMBL" id="MEE2000314.1"/>
    </source>
</evidence>
<dbReference type="PROSITE" id="PS50887">
    <property type="entry name" value="GGDEF"/>
    <property type="match status" value="1"/>
</dbReference>
<dbReference type="Gene3D" id="3.40.190.10">
    <property type="entry name" value="Periplasmic binding protein-like II"/>
    <property type="match status" value="2"/>
</dbReference>
<organism evidence="7 8">
    <name type="scientific">Alkalimonas cellulosilytica</name>
    <dbReference type="NCBI Taxonomy" id="3058395"/>
    <lineage>
        <taxon>Bacteria</taxon>
        <taxon>Pseudomonadati</taxon>
        <taxon>Pseudomonadota</taxon>
        <taxon>Gammaproteobacteria</taxon>
        <taxon>Alkalimonas</taxon>
    </lineage>
</organism>
<dbReference type="InterPro" id="IPR013656">
    <property type="entry name" value="PAS_4"/>
</dbReference>
<name>A0ABU7J1D3_9GAMM</name>
<dbReference type="SMART" id="SM00062">
    <property type="entry name" value="PBPb"/>
    <property type="match status" value="1"/>
</dbReference>
<dbReference type="SUPFAM" id="SSF53850">
    <property type="entry name" value="Periplasmic binding protein-like II"/>
    <property type="match status" value="1"/>
</dbReference>
<dbReference type="PROSITE" id="PS50112">
    <property type="entry name" value="PAS"/>
    <property type="match status" value="1"/>
</dbReference>
<evidence type="ECO:0000259" key="5">
    <source>
        <dbReference type="PROSITE" id="PS50883"/>
    </source>
</evidence>
<dbReference type="SMART" id="SM00267">
    <property type="entry name" value="GGDEF"/>
    <property type="match status" value="1"/>
</dbReference>
<feature type="domain" description="EAL" evidence="5">
    <location>
        <begin position="603"/>
        <end position="857"/>
    </location>
</feature>
<feature type="transmembrane region" description="Helical" evidence="1">
    <location>
        <begin position="267"/>
        <end position="285"/>
    </location>
</feature>
<dbReference type="InterPro" id="IPR029787">
    <property type="entry name" value="Nucleotide_cyclase"/>
</dbReference>
<feature type="domain" description="PAC" evidence="4">
    <location>
        <begin position="367"/>
        <end position="425"/>
    </location>
</feature>
<feature type="signal peptide" evidence="2">
    <location>
        <begin position="1"/>
        <end position="21"/>
    </location>
</feature>
<dbReference type="PROSITE" id="PS50113">
    <property type="entry name" value="PAC"/>
    <property type="match status" value="1"/>
</dbReference>
<dbReference type="RefSeq" id="WP_330127458.1">
    <property type="nucleotide sequence ID" value="NZ_JAUHLI010000002.1"/>
</dbReference>
<comment type="caution">
    <text evidence="7">The sequence shown here is derived from an EMBL/GenBank/DDBJ whole genome shotgun (WGS) entry which is preliminary data.</text>
</comment>
<evidence type="ECO:0000313" key="8">
    <source>
        <dbReference type="Proteomes" id="UP001336314"/>
    </source>
</evidence>
<evidence type="ECO:0000259" key="3">
    <source>
        <dbReference type="PROSITE" id="PS50112"/>
    </source>
</evidence>
<feature type="domain" description="PAS" evidence="3">
    <location>
        <begin position="299"/>
        <end position="369"/>
    </location>
</feature>
<dbReference type="PANTHER" id="PTHR44757:SF2">
    <property type="entry name" value="BIOFILM ARCHITECTURE MAINTENANCE PROTEIN MBAA"/>
    <property type="match status" value="1"/>
</dbReference>
<dbReference type="CDD" id="cd01949">
    <property type="entry name" value="GGDEF"/>
    <property type="match status" value="1"/>
</dbReference>
<dbReference type="SMART" id="SM00091">
    <property type="entry name" value="PAS"/>
    <property type="match status" value="1"/>
</dbReference>
<reference evidence="7 8" key="1">
    <citation type="submission" date="2023-07" db="EMBL/GenBank/DDBJ databases">
        <title>Alkalimonas sp., MEB108 novel, alkaliphilic bacterium isolated from Lonar Lake, India.</title>
        <authorList>
            <person name="Joshi A."/>
            <person name="Thite S."/>
        </authorList>
    </citation>
    <scope>NUCLEOTIDE SEQUENCE [LARGE SCALE GENOMIC DNA]</scope>
    <source>
        <strain evidence="7 8">MEB108</strain>
    </source>
</reference>
<dbReference type="SMART" id="SM00052">
    <property type="entry name" value="EAL"/>
    <property type="match status" value="1"/>
</dbReference>
<keyword evidence="1" id="KW-1133">Transmembrane helix</keyword>
<dbReference type="CDD" id="cd00130">
    <property type="entry name" value="PAS"/>
    <property type="match status" value="1"/>
</dbReference>
<keyword evidence="1" id="KW-0472">Membrane</keyword>
<gene>
    <name evidence="7" type="ORF">QWY20_02525</name>
</gene>
<dbReference type="SUPFAM" id="SSF141868">
    <property type="entry name" value="EAL domain-like"/>
    <property type="match status" value="1"/>
</dbReference>
<dbReference type="InterPro" id="IPR001638">
    <property type="entry name" value="Solute-binding_3/MltF_N"/>
</dbReference>